<gene>
    <name evidence="1" type="ORF">GALMADRAFT_81964</name>
</gene>
<dbReference type="Proteomes" id="UP000027222">
    <property type="component" value="Unassembled WGS sequence"/>
</dbReference>
<evidence type="ECO:0000313" key="1">
    <source>
        <dbReference type="EMBL" id="KDR65355.1"/>
    </source>
</evidence>
<organism evidence="1 2">
    <name type="scientific">Galerina marginata (strain CBS 339.88)</name>
    <dbReference type="NCBI Taxonomy" id="685588"/>
    <lineage>
        <taxon>Eukaryota</taxon>
        <taxon>Fungi</taxon>
        <taxon>Dikarya</taxon>
        <taxon>Basidiomycota</taxon>
        <taxon>Agaricomycotina</taxon>
        <taxon>Agaricomycetes</taxon>
        <taxon>Agaricomycetidae</taxon>
        <taxon>Agaricales</taxon>
        <taxon>Agaricineae</taxon>
        <taxon>Strophariaceae</taxon>
        <taxon>Galerina</taxon>
    </lineage>
</organism>
<sequence>MRFASCTPEDIKFLKSLVINPASQKGSRFEKKKFRDVAVITALNSQKDRINEIGVKKFARDHKQNLHHFYSVDSIVAPRTVTVGRRIKFIDVNSVAPSLQEKIWGLPPSAGKDQIAPRLSLCKGMPVMIRNNDATELCITKGQDGTVWGWDSGTLPDGKETLKTLFVKLNKPPRDVKFSGLPKNVVPIPTTLHGPLAIRTPNGDHLTVKRWQVPALPFFAMTDYASQGKTRDTNIVDIGRSRNHQAIYTALSRSSTAQDTAILQSFDNAKITSGISGHLRQEF</sequence>
<dbReference type="STRING" id="685588.A0A067S3D8"/>
<dbReference type="HOGENOM" id="CLU_043173_2_0_1"/>
<accession>A0A067S3D8</accession>
<evidence type="ECO:0008006" key="3">
    <source>
        <dbReference type="Google" id="ProtNLM"/>
    </source>
</evidence>
<reference evidence="2" key="1">
    <citation type="journal article" date="2014" name="Proc. Natl. Acad. Sci. U.S.A.">
        <title>Extensive sampling of basidiomycete genomes demonstrates inadequacy of the white-rot/brown-rot paradigm for wood decay fungi.</title>
        <authorList>
            <person name="Riley R."/>
            <person name="Salamov A.A."/>
            <person name="Brown D.W."/>
            <person name="Nagy L.G."/>
            <person name="Floudas D."/>
            <person name="Held B.W."/>
            <person name="Levasseur A."/>
            <person name="Lombard V."/>
            <person name="Morin E."/>
            <person name="Otillar R."/>
            <person name="Lindquist E.A."/>
            <person name="Sun H."/>
            <person name="LaButti K.M."/>
            <person name="Schmutz J."/>
            <person name="Jabbour D."/>
            <person name="Luo H."/>
            <person name="Baker S.E."/>
            <person name="Pisabarro A.G."/>
            <person name="Walton J.D."/>
            <person name="Blanchette R.A."/>
            <person name="Henrissat B."/>
            <person name="Martin F."/>
            <person name="Cullen D."/>
            <person name="Hibbett D.S."/>
            <person name="Grigoriev I.V."/>
        </authorList>
    </citation>
    <scope>NUCLEOTIDE SEQUENCE [LARGE SCALE GENOMIC DNA]</scope>
    <source>
        <strain evidence="2">CBS 339.88</strain>
    </source>
</reference>
<dbReference type="EMBL" id="KL142454">
    <property type="protein sequence ID" value="KDR65355.1"/>
    <property type="molecule type" value="Genomic_DNA"/>
</dbReference>
<dbReference type="SUPFAM" id="SSF52540">
    <property type="entry name" value="P-loop containing nucleoside triphosphate hydrolases"/>
    <property type="match status" value="1"/>
</dbReference>
<feature type="non-terminal residue" evidence="1">
    <location>
        <position position="283"/>
    </location>
</feature>
<evidence type="ECO:0000313" key="2">
    <source>
        <dbReference type="Proteomes" id="UP000027222"/>
    </source>
</evidence>
<name>A0A067S3D8_GALM3</name>
<protein>
    <recommendedName>
        <fullName evidence="3">DNA helicase</fullName>
    </recommendedName>
</protein>
<keyword evidence="2" id="KW-1185">Reference proteome</keyword>
<proteinExistence type="predicted"/>
<dbReference type="InterPro" id="IPR027417">
    <property type="entry name" value="P-loop_NTPase"/>
</dbReference>
<dbReference type="AlphaFoldDB" id="A0A067S3D8"/>
<dbReference type="OrthoDB" id="3247165at2759"/>